<dbReference type="Pfam" id="PF03732">
    <property type="entry name" value="Retrotrans_gag"/>
    <property type="match status" value="1"/>
</dbReference>
<name>A0A484LC62_9ASTE</name>
<dbReference type="Proteomes" id="UP000595140">
    <property type="component" value="Unassembled WGS sequence"/>
</dbReference>
<dbReference type="Pfam" id="PF14223">
    <property type="entry name" value="Retrotran_gag_2"/>
    <property type="match status" value="1"/>
</dbReference>
<accession>A0A484LC62</accession>
<dbReference type="Pfam" id="PF05553">
    <property type="entry name" value="DUF761"/>
    <property type="match status" value="1"/>
</dbReference>
<dbReference type="InterPro" id="IPR008480">
    <property type="entry name" value="DUF761_pln"/>
</dbReference>
<dbReference type="PANTHER" id="PTHR33223:SF11">
    <property type="entry name" value="ELEMENT PROTEIN, PUTATIVE-RELATED"/>
    <property type="match status" value="1"/>
</dbReference>
<feature type="compositionally biased region" description="Basic residues" evidence="1">
    <location>
        <begin position="136"/>
        <end position="145"/>
    </location>
</feature>
<evidence type="ECO:0000256" key="1">
    <source>
        <dbReference type="SAM" id="MobiDB-lite"/>
    </source>
</evidence>
<sequence length="578" mass="65633">MEAHPMMTRLKALYQGQAKHEHFKISKTLFSSKLATDNPVGIHIFKMIDEIKTLEKLDALLHPMLATDLIFGSLPIEYSKTVVNFYMNKLEMTMHELLKFLKTAEESLGKGKGKCVLMIDDITVAKNNGPRSPTGTKRKGSKKPKPASNSSSLKPKEGAKKKSVAVELTGYLRWLEEKGGSNNDIDRLADMFIADSHERFRLEKVESYRRFQEMLARSTCEIQVLLVVLKTCVTQVLLQAKNVHFREQLYSLLTRVALLSNGFYPRRARSTGGADNHFTTWDQLHGEFLKRFFPPSKTAKIRRMIQNFKQNPNEPLYEDWERFKDLQRQCLHHNIQSWHLMTDFYKGLNENSQILLDASASGSFMSLELDEAEELIEWISTNGSTWYSDRPSAQPKIGGMYEVDQMSAMAAKVNSIMSMIQKISQVSAVQNTKPTPPPVPVLMCVSCGGQHDQSSCPWDSMQQVDNVNYYRPQQQQNPFGGFNSQNRNHLGFSWSNPGGAAIPMELPIHKLIGVHHPAFKINSNNNLEVDKVLLTINNLSKTKASPMFPINKSQSCQLLKQHQLPVWITLLISYSNLN</sequence>
<dbReference type="OrthoDB" id="1305902at2759"/>
<proteinExistence type="predicted"/>
<feature type="domain" description="Retrotransposon gag" evidence="2">
    <location>
        <begin position="276"/>
        <end position="350"/>
    </location>
</feature>
<dbReference type="InterPro" id="IPR005162">
    <property type="entry name" value="Retrotrans_gag_dom"/>
</dbReference>
<dbReference type="AlphaFoldDB" id="A0A484LC62"/>
<keyword evidence="4" id="KW-1185">Reference proteome</keyword>
<evidence type="ECO:0000313" key="3">
    <source>
        <dbReference type="EMBL" id="VFQ73950.1"/>
    </source>
</evidence>
<evidence type="ECO:0000259" key="2">
    <source>
        <dbReference type="Pfam" id="PF03732"/>
    </source>
</evidence>
<feature type="region of interest" description="Disordered" evidence="1">
    <location>
        <begin position="127"/>
        <end position="161"/>
    </location>
</feature>
<organism evidence="3 4">
    <name type="scientific">Cuscuta campestris</name>
    <dbReference type="NCBI Taxonomy" id="132261"/>
    <lineage>
        <taxon>Eukaryota</taxon>
        <taxon>Viridiplantae</taxon>
        <taxon>Streptophyta</taxon>
        <taxon>Embryophyta</taxon>
        <taxon>Tracheophyta</taxon>
        <taxon>Spermatophyta</taxon>
        <taxon>Magnoliopsida</taxon>
        <taxon>eudicotyledons</taxon>
        <taxon>Gunneridae</taxon>
        <taxon>Pentapetalae</taxon>
        <taxon>asterids</taxon>
        <taxon>lamiids</taxon>
        <taxon>Solanales</taxon>
        <taxon>Convolvulaceae</taxon>
        <taxon>Cuscuteae</taxon>
        <taxon>Cuscuta</taxon>
        <taxon>Cuscuta subgen. Grammica</taxon>
        <taxon>Cuscuta sect. Cleistogrammica</taxon>
    </lineage>
</organism>
<dbReference type="EMBL" id="OOIL02001284">
    <property type="protein sequence ID" value="VFQ73950.1"/>
    <property type="molecule type" value="Genomic_DNA"/>
</dbReference>
<gene>
    <name evidence="3" type="ORF">CCAM_LOCUS15726</name>
</gene>
<dbReference type="PANTHER" id="PTHR33223">
    <property type="entry name" value="CCHC-TYPE DOMAIN-CONTAINING PROTEIN"/>
    <property type="match status" value="1"/>
</dbReference>
<evidence type="ECO:0000313" key="4">
    <source>
        <dbReference type="Proteomes" id="UP000595140"/>
    </source>
</evidence>
<protein>
    <recommendedName>
        <fullName evidence="2">Retrotransposon gag domain-containing protein</fullName>
    </recommendedName>
</protein>
<reference evidence="3 4" key="1">
    <citation type="submission" date="2018-04" db="EMBL/GenBank/DDBJ databases">
        <authorList>
            <person name="Vogel A."/>
        </authorList>
    </citation>
    <scope>NUCLEOTIDE SEQUENCE [LARGE SCALE GENOMIC DNA]</scope>
</reference>